<dbReference type="Proteomes" id="UP000593567">
    <property type="component" value="Unassembled WGS sequence"/>
</dbReference>
<name>A0A7J7J5M4_BUGNE</name>
<keyword evidence="2" id="KW-1185">Reference proteome</keyword>
<sequence length="66" mass="7428">MYVYLPGNLSTGDQLQGHIHEFFKITNSIIHCDDNVNKAELLTFMGVKNDDSDNSAVENVSTCFYL</sequence>
<evidence type="ECO:0000313" key="2">
    <source>
        <dbReference type="Proteomes" id="UP000593567"/>
    </source>
</evidence>
<gene>
    <name evidence="1" type="ORF">EB796_020226</name>
</gene>
<evidence type="ECO:0000313" key="1">
    <source>
        <dbReference type="EMBL" id="KAF6021462.1"/>
    </source>
</evidence>
<accession>A0A7J7J5M4</accession>
<reference evidence="1" key="1">
    <citation type="submission" date="2020-06" db="EMBL/GenBank/DDBJ databases">
        <title>Draft genome of Bugula neritina, a colonial animal packing powerful symbionts and potential medicines.</title>
        <authorList>
            <person name="Rayko M."/>
        </authorList>
    </citation>
    <scope>NUCLEOTIDE SEQUENCE [LARGE SCALE GENOMIC DNA]</scope>
    <source>
        <strain evidence="1">Kwan_BN1</strain>
    </source>
</reference>
<dbReference type="EMBL" id="VXIV02003031">
    <property type="protein sequence ID" value="KAF6021462.1"/>
    <property type="molecule type" value="Genomic_DNA"/>
</dbReference>
<proteinExistence type="predicted"/>
<dbReference type="OrthoDB" id="10256524at2759"/>
<comment type="caution">
    <text evidence="1">The sequence shown here is derived from an EMBL/GenBank/DDBJ whole genome shotgun (WGS) entry which is preliminary data.</text>
</comment>
<organism evidence="1 2">
    <name type="scientific">Bugula neritina</name>
    <name type="common">Brown bryozoan</name>
    <name type="synonym">Sertularia neritina</name>
    <dbReference type="NCBI Taxonomy" id="10212"/>
    <lineage>
        <taxon>Eukaryota</taxon>
        <taxon>Metazoa</taxon>
        <taxon>Spiralia</taxon>
        <taxon>Lophotrochozoa</taxon>
        <taxon>Bryozoa</taxon>
        <taxon>Gymnolaemata</taxon>
        <taxon>Cheilostomatida</taxon>
        <taxon>Flustrina</taxon>
        <taxon>Buguloidea</taxon>
        <taxon>Bugulidae</taxon>
        <taxon>Bugula</taxon>
    </lineage>
</organism>
<protein>
    <submittedName>
        <fullName evidence="1">Uncharacterized protein</fullName>
    </submittedName>
</protein>
<dbReference type="AlphaFoldDB" id="A0A7J7J5M4"/>